<keyword evidence="4" id="KW-0863">Zinc-finger</keyword>
<evidence type="ECO:0000256" key="7">
    <source>
        <dbReference type="ARBA" id="ARBA00023125"/>
    </source>
</evidence>
<dbReference type="Gene3D" id="1.10.565.10">
    <property type="entry name" value="Retinoid X Receptor"/>
    <property type="match status" value="1"/>
</dbReference>
<dbReference type="PANTHER" id="PTHR45805">
    <property type="entry name" value="NUCLEAR HORMONE RECEPTOR HR3-RELATED"/>
    <property type="match status" value="1"/>
</dbReference>
<sequence>MSNVTREFWPEKVDEHRLRMHEELSQLLAPCIQQVVEFAKRIPEFSSLGQPDQLVLIKAAFFEVWLVQASRLISTHDRKITLADGKQITKQELDFIYSLYNNGNNNNSNNNKCSTEITCESKFNNLILNNNNNNTNDNNNVKNRMFIEKIRTNRHLTFSHSWKSDQP</sequence>
<comment type="similarity">
    <text evidence="2">Belongs to the nuclear hormone receptor family. NR1 subfamily.</text>
</comment>
<name>A0A183NKS3_9TREM</name>
<dbReference type="Proteomes" id="UP000269396">
    <property type="component" value="Unassembled WGS sequence"/>
</dbReference>
<gene>
    <name evidence="10" type="ORF">SMTD_LOCUS2709</name>
</gene>
<dbReference type="Pfam" id="PF00104">
    <property type="entry name" value="Hormone_recep"/>
    <property type="match status" value="1"/>
</dbReference>
<evidence type="ECO:0000256" key="9">
    <source>
        <dbReference type="ARBA" id="ARBA00023170"/>
    </source>
</evidence>
<accession>A0A183NKS3</accession>
<dbReference type="GO" id="GO:0008270">
    <property type="term" value="F:zinc ion binding"/>
    <property type="evidence" value="ECO:0007669"/>
    <property type="project" value="UniProtKB-KW"/>
</dbReference>
<keyword evidence="3" id="KW-0479">Metal-binding</keyword>
<dbReference type="SUPFAM" id="SSF48508">
    <property type="entry name" value="Nuclear receptor ligand-binding domain"/>
    <property type="match status" value="1"/>
</dbReference>
<dbReference type="EMBL" id="UZAL01004030">
    <property type="protein sequence ID" value="VDO89046.1"/>
    <property type="molecule type" value="Genomic_DNA"/>
</dbReference>
<organism evidence="10 11">
    <name type="scientific">Schistosoma mattheei</name>
    <dbReference type="NCBI Taxonomy" id="31246"/>
    <lineage>
        <taxon>Eukaryota</taxon>
        <taxon>Metazoa</taxon>
        <taxon>Spiralia</taxon>
        <taxon>Lophotrochozoa</taxon>
        <taxon>Platyhelminthes</taxon>
        <taxon>Trematoda</taxon>
        <taxon>Digenea</taxon>
        <taxon>Strigeidida</taxon>
        <taxon>Schistosomatoidea</taxon>
        <taxon>Schistosomatidae</taxon>
        <taxon>Schistosoma</taxon>
    </lineage>
</organism>
<dbReference type="InterPro" id="IPR001723">
    <property type="entry name" value="Nuclear_hrmn_rcpt"/>
</dbReference>
<evidence type="ECO:0000256" key="2">
    <source>
        <dbReference type="ARBA" id="ARBA00008092"/>
    </source>
</evidence>
<evidence type="ECO:0000256" key="8">
    <source>
        <dbReference type="ARBA" id="ARBA00023163"/>
    </source>
</evidence>
<evidence type="ECO:0000313" key="11">
    <source>
        <dbReference type="Proteomes" id="UP000269396"/>
    </source>
</evidence>
<dbReference type="GO" id="GO:0003677">
    <property type="term" value="F:DNA binding"/>
    <property type="evidence" value="ECO:0007669"/>
    <property type="project" value="UniProtKB-KW"/>
</dbReference>
<keyword evidence="6" id="KW-0805">Transcription regulation</keyword>
<dbReference type="InterPro" id="IPR035500">
    <property type="entry name" value="NHR-like_dom_sf"/>
</dbReference>
<dbReference type="GO" id="GO:0005634">
    <property type="term" value="C:nucleus"/>
    <property type="evidence" value="ECO:0007669"/>
    <property type="project" value="UniProtKB-SubCell"/>
</dbReference>
<dbReference type="GO" id="GO:0004879">
    <property type="term" value="F:nuclear receptor activity"/>
    <property type="evidence" value="ECO:0007669"/>
    <property type="project" value="InterPro"/>
</dbReference>
<dbReference type="InterPro" id="IPR000536">
    <property type="entry name" value="Nucl_hrmn_rcpt_lig-bd"/>
</dbReference>
<dbReference type="AlphaFoldDB" id="A0A183NKS3"/>
<evidence type="ECO:0000313" key="10">
    <source>
        <dbReference type="EMBL" id="VDO89046.1"/>
    </source>
</evidence>
<keyword evidence="5" id="KW-0862">Zinc</keyword>
<comment type="subcellular location">
    <subcellularLocation>
        <location evidence="1">Nucleus</location>
    </subcellularLocation>
</comment>
<evidence type="ECO:0000256" key="3">
    <source>
        <dbReference type="ARBA" id="ARBA00022723"/>
    </source>
</evidence>
<dbReference type="PANTHER" id="PTHR45805:SF10">
    <property type="entry name" value="ECDYSONE-INDUCED PROTEIN 78C"/>
    <property type="match status" value="1"/>
</dbReference>
<protein>
    <submittedName>
        <fullName evidence="10">Uncharacterized protein</fullName>
    </submittedName>
</protein>
<dbReference type="InterPro" id="IPR001728">
    <property type="entry name" value="ThyrH_rcpt"/>
</dbReference>
<keyword evidence="7" id="KW-0238">DNA-binding</keyword>
<proteinExistence type="inferred from homology"/>
<keyword evidence="9" id="KW-0675">Receptor</keyword>
<dbReference type="STRING" id="31246.A0A183NKS3"/>
<evidence type="ECO:0000256" key="5">
    <source>
        <dbReference type="ARBA" id="ARBA00022833"/>
    </source>
</evidence>
<evidence type="ECO:0000256" key="6">
    <source>
        <dbReference type="ARBA" id="ARBA00023015"/>
    </source>
</evidence>
<keyword evidence="11" id="KW-1185">Reference proteome</keyword>
<dbReference type="PRINTS" id="PR00398">
    <property type="entry name" value="STRDHORMONER"/>
</dbReference>
<dbReference type="PRINTS" id="PR00546">
    <property type="entry name" value="THYROIDHORMR"/>
</dbReference>
<reference evidence="10 11" key="1">
    <citation type="submission" date="2018-11" db="EMBL/GenBank/DDBJ databases">
        <authorList>
            <consortium name="Pathogen Informatics"/>
        </authorList>
    </citation>
    <scope>NUCLEOTIDE SEQUENCE [LARGE SCALE GENOMIC DNA]</scope>
    <source>
        <strain>Denwood</strain>
        <strain evidence="11">Zambia</strain>
    </source>
</reference>
<dbReference type="PROSITE" id="PS51843">
    <property type="entry name" value="NR_LBD"/>
    <property type="match status" value="1"/>
</dbReference>
<evidence type="ECO:0000256" key="4">
    <source>
        <dbReference type="ARBA" id="ARBA00022771"/>
    </source>
</evidence>
<keyword evidence="8" id="KW-0804">Transcription</keyword>
<evidence type="ECO:0000256" key="1">
    <source>
        <dbReference type="ARBA" id="ARBA00004123"/>
    </source>
</evidence>